<dbReference type="SMART" id="SM00942">
    <property type="entry name" value="PriCT_1"/>
    <property type="match status" value="1"/>
</dbReference>
<dbReference type="InterPro" id="IPR014820">
    <property type="entry name" value="PriCT_1"/>
</dbReference>
<proteinExistence type="predicted"/>
<reference evidence="2" key="1">
    <citation type="journal article" date="2007" name="J. Clin. Microbiol.">
        <title>Characterization of the epidemic European fusidic acid-resistant impetigo clone of Staphylococcus aureus.</title>
        <authorList>
            <person name="O'Neill A.J."/>
            <person name="Larsen A.R."/>
            <person name="Skov R."/>
            <person name="Henriksen A.S."/>
            <person name="Chopra I."/>
        </authorList>
    </citation>
    <scope>NUCLEOTIDE SEQUENCE</scope>
    <source>
        <strain evidence="2">CS6</strain>
    </source>
</reference>
<dbReference type="AlphaFoldDB" id="A1JUE3"/>
<sequence>MFGIVKKLQKGICLMFNLKYNDELHILVYQNIYAKGTEKVKNIMWSDWCEWLTRPAISHNKYANGLAIYGDVSDGVDDETGEILQHHRKDENVMYRQVFSLDYDDIDDMDRFIENIQSKMQHFAYFMYSTFRHRDVQDEENEKLRPRFRLLIPIDDIVKPDEYTKYTKAISKYIGETIDESCFNPIQLSALPTIKDNNKPYHWYINDAPFITRDQLEKCVEQFPNEDEVITVDYSNHFHKRDSSYWREIAFGVGEGERNQTLASLTGYLLRRYVDANLVYGLVSAWAMTCTPPIDQKEVNRTFKSIYKKDSKNK</sequence>
<name>A1JUE3_STAAU</name>
<evidence type="ECO:0000313" key="2">
    <source>
        <dbReference type="EMBL" id="CAL23824.1"/>
    </source>
</evidence>
<feature type="domain" description="Primase C-terminal 1" evidence="1">
    <location>
        <begin position="248"/>
        <end position="312"/>
    </location>
</feature>
<organism evidence="2">
    <name type="scientific">Staphylococcus aureus</name>
    <dbReference type="NCBI Taxonomy" id="1280"/>
    <lineage>
        <taxon>Bacteria</taxon>
        <taxon>Bacillati</taxon>
        <taxon>Bacillota</taxon>
        <taxon>Bacilli</taxon>
        <taxon>Bacillales</taxon>
        <taxon>Staphylococcaceae</taxon>
        <taxon>Staphylococcus</taxon>
    </lineage>
</organism>
<accession>A1JUE3</accession>
<dbReference type="EMBL" id="AM292600">
    <property type="protein sequence ID" value="CAL23824.1"/>
    <property type="molecule type" value="Genomic_DNA"/>
</dbReference>
<evidence type="ECO:0000259" key="1">
    <source>
        <dbReference type="SMART" id="SM00942"/>
    </source>
</evidence>
<gene>
    <name evidence="2" type="primary">ri07</name>
</gene>
<dbReference type="Pfam" id="PF08708">
    <property type="entry name" value="PriCT_1"/>
    <property type="match status" value="1"/>
</dbReference>
<protein>
    <submittedName>
        <fullName evidence="2">SaPI1 ORF17-like protein</fullName>
    </submittedName>
</protein>